<sequence>MPLLGQVRDDHLASNDAHAAEDTRMALDHLQLVQLCFGEHEFGVPLGDDGLVIGEVGELTKEPKDDTLPDCPSEVLDDKPRARGCGDVDGFLTTFKFDAIEFVRDKLSNGVPLSVLCQDLETYASYLNKNIMDHVNTDVHEAFVKVSGHLVGMQDELRCLQQPLSGAIKKVKDAMTRLDEMEKAVDAQISKATEVELERMFDVSFLKLLLLHGVLCERLDELPAVLRLNDNGRLLNGPQRHHRGLEAQQRSSRSVAVVTCNTHVYEAIRDVTDIVLQIKSLLPLLLPFTVRTEELTEAREMVQSSVTMLHRLLARVFLSLYEEHTRSARGEVQLYMRHVMDLYKRVNEVPEFCRMFREQILCPLLDSTLSWRAAAQVRHSTAETVQLLMTLQQRLHDDVFSFVPLMREVFEPGSLMPVPMIIWPSVCEALVKKMVALYDVSDPDAFQQRYIAAHEILELMKSSCGSSEELQMLLQSPDVALWRHKWNTDVYAAMRVNELTRRVDTAFGEFSSMSYEELSLCIKNRRMAREAEPVDNSCEFNTEFFLKFRGSIDWLFSSAVYIHNVTPKFLRETANSVHRVTRAVLRQCTAAVQGTCPAQEWMCVVMGVIFSADLTALAAYIKGPFQAHLENISRGTLTPSSLSPLLLLLAEDVCHATTVELKRLVQVRVVMAYSHTQKPFLTSPSWFTASIIEPLQHFVDYARPMFIHTELNETLLKIVDEVATRFRVIVKETLVTAKKTEESWEKLRRRKEAAGGGARVPQTESVHESVHSNITAAGALRPTPETASDRDKMTVQLYLDASEFVKGIALLLGGMRQCGPESPNVEELPSISLLLKLLRRANWILGDDIPEPPDVGEVDG</sequence>
<name>G0UCV4_TRYVY</name>
<comment type="subcellular location">
    <subcellularLocation>
        <location evidence="1">Golgi apparatus membrane</location>
        <topology evidence="1">Peripheral membrane protein</topology>
    </subcellularLocation>
</comment>
<protein>
    <recommendedName>
        <fullName evidence="3">Conserved oligomeric Golgi complex subunit 2</fullName>
    </recommendedName>
    <alternativeName>
        <fullName evidence="8">Component of oligomeric Golgi complex 2</fullName>
    </alternativeName>
</protein>
<evidence type="ECO:0000256" key="8">
    <source>
        <dbReference type="ARBA" id="ARBA00031344"/>
    </source>
</evidence>
<evidence type="ECO:0000259" key="11">
    <source>
        <dbReference type="Pfam" id="PF12022"/>
    </source>
</evidence>
<dbReference type="GO" id="GO:0007030">
    <property type="term" value="P:Golgi organization"/>
    <property type="evidence" value="ECO:0007669"/>
    <property type="project" value="InterPro"/>
</dbReference>
<gene>
    <name evidence="12" type="ORF">TVY486_1111480</name>
</gene>
<evidence type="ECO:0000256" key="9">
    <source>
        <dbReference type="SAM" id="Coils"/>
    </source>
</evidence>
<dbReference type="InterPro" id="IPR024602">
    <property type="entry name" value="COG_su2_N"/>
</dbReference>
<keyword evidence="6" id="KW-0333">Golgi apparatus</keyword>
<keyword evidence="7" id="KW-0472">Membrane</keyword>
<dbReference type="GO" id="GO:0015031">
    <property type="term" value="P:protein transport"/>
    <property type="evidence" value="ECO:0007669"/>
    <property type="project" value="UniProtKB-KW"/>
</dbReference>
<evidence type="ECO:0000256" key="5">
    <source>
        <dbReference type="ARBA" id="ARBA00022927"/>
    </source>
</evidence>
<feature type="domain" description="Conserved oligomeric Golgi complex subunit 2 N-terminal" evidence="10">
    <location>
        <begin position="35"/>
        <end position="160"/>
    </location>
</feature>
<dbReference type="GO" id="GO:0006891">
    <property type="term" value="P:intra-Golgi vesicle-mediated transport"/>
    <property type="evidence" value="ECO:0007669"/>
    <property type="project" value="TreeGrafter"/>
</dbReference>
<evidence type="ECO:0000256" key="2">
    <source>
        <dbReference type="ARBA" id="ARBA00007603"/>
    </source>
</evidence>
<evidence type="ECO:0000259" key="10">
    <source>
        <dbReference type="Pfam" id="PF06148"/>
    </source>
</evidence>
<dbReference type="Pfam" id="PF06148">
    <property type="entry name" value="COG2_N"/>
    <property type="match status" value="1"/>
</dbReference>
<evidence type="ECO:0000256" key="1">
    <source>
        <dbReference type="ARBA" id="ARBA00004395"/>
    </source>
</evidence>
<dbReference type="GO" id="GO:0017119">
    <property type="term" value="C:Golgi transport complex"/>
    <property type="evidence" value="ECO:0007669"/>
    <property type="project" value="TreeGrafter"/>
</dbReference>
<evidence type="ECO:0000313" key="12">
    <source>
        <dbReference type="EMBL" id="CCC53664.1"/>
    </source>
</evidence>
<dbReference type="PANTHER" id="PTHR12961">
    <property type="entry name" value="CONSERVED OLIGOMERIC GOLGI COMPLEX COMPONENT 2"/>
    <property type="match status" value="1"/>
</dbReference>
<feature type="coiled-coil region" evidence="9">
    <location>
        <begin position="164"/>
        <end position="198"/>
    </location>
</feature>
<accession>G0UCV4</accession>
<organism evidence="12">
    <name type="scientific">Trypanosoma vivax (strain Y486)</name>
    <dbReference type="NCBI Taxonomy" id="1055687"/>
    <lineage>
        <taxon>Eukaryota</taxon>
        <taxon>Discoba</taxon>
        <taxon>Euglenozoa</taxon>
        <taxon>Kinetoplastea</taxon>
        <taxon>Metakinetoplastina</taxon>
        <taxon>Trypanosomatida</taxon>
        <taxon>Trypanosomatidae</taxon>
        <taxon>Trypanosoma</taxon>
        <taxon>Duttonella</taxon>
    </lineage>
</organism>
<keyword evidence="4" id="KW-0813">Transport</keyword>
<proteinExistence type="inferred from homology"/>
<evidence type="ECO:0000256" key="4">
    <source>
        <dbReference type="ARBA" id="ARBA00022448"/>
    </source>
</evidence>
<comment type="similarity">
    <text evidence="2">Belongs to the COG2 family.</text>
</comment>
<dbReference type="Pfam" id="PF12022">
    <property type="entry name" value="COG2_C"/>
    <property type="match status" value="1"/>
</dbReference>
<dbReference type="InterPro" id="IPR009316">
    <property type="entry name" value="COG2"/>
</dbReference>
<dbReference type="GO" id="GO:0000139">
    <property type="term" value="C:Golgi membrane"/>
    <property type="evidence" value="ECO:0007669"/>
    <property type="project" value="UniProtKB-SubCell"/>
</dbReference>
<reference evidence="12" key="1">
    <citation type="journal article" date="2012" name="Proc. Natl. Acad. Sci. U.S.A.">
        <title>Antigenic diversity is generated by distinct evolutionary mechanisms in African trypanosome species.</title>
        <authorList>
            <person name="Jackson A.P."/>
            <person name="Berry A."/>
            <person name="Aslett M."/>
            <person name="Allison H.C."/>
            <person name="Burton P."/>
            <person name="Vavrova-Anderson J."/>
            <person name="Brown R."/>
            <person name="Browne H."/>
            <person name="Corton N."/>
            <person name="Hauser H."/>
            <person name="Gamble J."/>
            <person name="Gilderthorp R."/>
            <person name="Marcello L."/>
            <person name="McQuillan J."/>
            <person name="Otto T.D."/>
            <person name="Quail M.A."/>
            <person name="Sanders M.J."/>
            <person name="van Tonder A."/>
            <person name="Ginger M.L."/>
            <person name="Field M.C."/>
            <person name="Barry J.D."/>
            <person name="Hertz-Fowler C."/>
            <person name="Berriman M."/>
        </authorList>
    </citation>
    <scope>NUCLEOTIDE SEQUENCE</scope>
    <source>
        <strain evidence="12">Y486</strain>
    </source>
</reference>
<dbReference type="InterPro" id="IPR024603">
    <property type="entry name" value="COG_complex_COG2_C"/>
</dbReference>
<feature type="domain" description="COG complex component COG2 C-terminal" evidence="11">
    <location>
        <begin position="484"/>
        <end position="801"/>
    </location>
</feature>
<dbReference type="PANTHER" id="PTHR12961:SF0">
    <property type="entry name" value="CONSERVED OLIGOMERIC GOLGI COMPLEX SUBUNIT 2"/>
    <property type="match status" value="1"/>
</dbReference>
<evidence type="ECO:0000256" key="7">
    <source>
        <dbReference type="ARBA" id="ARBA00023136"/>
    </source>
</evidence>
<dbReference type="AlphaFoldDB" id="G0UCV4"/>
<keyword evidence="5" id="KW-0653">Protein transport</keyword>
<evidence type="ECO:0000256" key="3">
    <source>
        <dbReference type="ARBA" id="ARBA00020977"/>
    </source>
</evidence>
<dbReference type="EMBL" id="HE573027">
    <property type="protein sequence ID" value="CCC53664.1"/>
    <property type="molecule type" value="Genomic_DNA"/>
</dbReference>
<keyword evidence="9" id="KW-0175">Coiled coil</keyword>
<evidence type="ECO:0000256" key="6">
    <source>
        <dbReference type="ARBA" id="ARBA00023034"/>
    </source>
</evidence>